<dbReference type="InterPro" id="IPR003356">
    <property type="entry name" value="DNA_methylase_A-5"/>
</dbReference>
<evidence type="ECO:0000256" key="4">
    <source>
        <dbReference type="ARBA" id="ARBA00022679"/>
    </source>
</evidence>
<keyword evidence="10" id="KW-1185">Reference proteome</keyword>
<evidence type="ECO:0000313" key="10">
    <source>
        <dbReference type="Proteomes" id="UP000183471"/>
    </source>
</evidence>
<keyword evidence="6" id="KW-0680">Restriction system</keyword>
<accession>A0ABY0TSV7</accession>
<evidence type="ECO:0000256" key="1">
    <source>
        <dbReference type="ARBA" id="ARBA00006594"/>
    </source>
</evidence>
<dbReference type="RefSeq" id="WP_074634457.1">
    <property type="nucleotide sequence ID" value="NZ_FNKY01000002.1"/>
</dbReference>
<keyword evidence="4" id="KW-0808">Transferase</keyword>
<evidence type="ECO:0000256" key="2">
    <source>
        <dbReference type="ARBA" id="ARBA00011900"/>
    </source>
</evidence>
<dbReference type="Gene3D" id="3.40.50.150">
    <property type="entry name" value="Vaccinia Virus protein VP39"/>
    <property type="match status" value="1"/>
</dbReference>
<feature type="domain" description="DNA methylase adenine-specific" evidence="8">
    <location>
        <begin position="105"/>
        <end position="209"/>
    </location>
</feature>
<evidence type="ECO:0000256" key="7">
    <source>
        <dbReference type="ARBA" id="ARBA00047942"/>
    </source>
</evidence>
<dbReference type="InterPro" id="IPR029063">
    <property type="entry name" value="SAM-dependent_MTases_sf"/>
</dbReference>
<sequence length="270" mass="29872">MATNYIGLNKHQQEFAKLVHENSRSRHPYTVFKDFCELAALSFSNAVDRAQFEIREARYMQIVKGYKPEEVARFPKMLACLTLSLEEGMSDCLGQLFMALELGNSGAGQFFTPYHVSVLMAQILCGDAGQVCKERGFVCVMEPAVGAGGMVIATAEAFAEEGINYQQAMHATCIDIDATAVHMAYVQLSLLHIPAIVVHGNTLSMEQWGYWLTPAHVLGFWDARLKRDVSARQDWGEKADHAVPPMPEAVVQQVREVVAVQTGTGQLTLF</sequence>
<dbReference type="GO" id="GO:0032259">
    <property type="term" value="P:methylation"/>
    <property type="evidence" value="ECO:0007669"/>
    <property type="project" value="UniProtKB-KW"/>
</dbReference>
<dbReference type="PANTHER" id="PTHR42933">
    <property type="entry name" value="SLR6095 PROTEIN"/>
    <property type="match status" value="1"/>
</dbReference>
<evidence type="ECO:0000256" key="5">
    <source>
        <dbReference type="ARBA" id="ARBA00022691"/>
    </source>
</evidence>
<evidence type="ECO:0000259" key="8">
    <source>
        <dbReference type="Pfam" id="PF02384"/>
    </source>
</evidence>
<dbReference type="EMBL" id="FNKY01000002">
    <property type="protein sequence ID" value="SDR11521.1"/>
    <property type="molecule type" value="Genomic_DNA"/>
</dbReference>
<dbReference type="GO" id="GO:0008168">
    <property type="term" value="F:methyltransferase activity"/>
    <property type="evidence" value="ECO:0007669"/>
    <property type="project" value="UniProtKB-KW"/>
</dbReference>
<comment type="similarity">
    <text evidence="1">Belongs to the N(4)/N(6)-methyltransferase family.</text>
</comment>
<dbReference type="PRINTS" id="PR00507">
    <property type="entry name" value="N12N6MTFRASE"/>
</dbReference>
<protein>
    <recommendedName>
        <fullName evidence="2">site-specific DNA-methyltransferase (adenine-specific)</fullName>
        <ecNumber evidence="2">2.1.1.72</ecNumber>
    </recommendedName>
</protein>
<proteinExistence type="inferred from homology"/>
<comment type="caution">
    <text evidence="9">The sequence shown here is derived from an EMBL/GenBank/DDBJ whole genome shotgun (WGS) entry which is preliminary data.</text>
</comment>
<dbReference type="Pfam" id="PF02384">
    <property type="entry name" value="N6_Mtase"/>
    <property type="match status" value="1"/>
</dbReference>
<keyword evidence="5" id="KW-0949">S-adenosyl-L-methionine</keyword>
<dbReference type="SUPFAM" id="SSF53335">
    <property type="entry name" value="S-adenosyl-L-methionine-dependent methyltransferases"/>
    <property type="match status" value="1"/>
</dbReference>
<dbReference type="PANTHER" id="PTHR42933:SF3">
    <property type="entry name" value="TYPE I RESTRICTION ENZYME MJAVIII METHYLASE SUBUNIT"/>
    <property type="match status" value="1"/>
</dbReference>
<dbReference type="Proteomes" id="UP000183471">
    <property type="component" value="Unassembled WGS sequence"/>
</dbReference>
<gene>
    <name evidence="9" type="ORF">SAMN05216402_3299</name>
</gene>
<reference evidence="9 10" key="1">
    <citation type="submission" date="2016-10" db="EMBL/GenBank/DDBJ databases">
        <authorList>
            <person name="Varghese N."/>
            <person name="Submissions S."/>
        </authorList>
    </citation>
    <scope>NUCLEOTIDE SEQUENCE [LARGE SCALE GENOMIC DNA]</scope>
    <source>
        <strain evidence="9 10">Nl1</strain>
    </source>
</reference>
<comment type="catalytic activity">
    <reaction evidence="7">
        <text>a 2'-deoxyadenosine in DNA + S-adenosyl-L-methionine = an N(6)-methyl-2'-deoxyadenosine in DNA + S-adenosyl-L-homocysteine + H(+)</text>
        <dbReference type="Rhea" id="RHEA:15197"/>
        <dbReference type="Rhea" id="RHEA-COMP:12418"/>
        <dbReference type="Rhea" id="RHEA-COMP:12419"/>
        <dbReference type="ChEBI" id="CHEBI:15378"/>
        <dbReference type="ChEBI" id="CHEBI:57856"/>
        <dbReference type="ChEBI" id="CHEBI:59789"/>
        <dbReference type="ChEBI" id="CHEBI:90615"/>
        <dbReference type="ChEBI" id="CHEBI:90616"/>
        <dbReference type="EC" id="2.1.1.72"/>
    </reaction>
</comment>
<dbReference type="InterPro" id="IPR051537">
    <property type="entry name" value="DNA_Adenine_Mtase"/>
</dbReference>
<organism evidence="9 10">
    <name type="scientific">Nitrosospira multiformis</name>
    <dbReference type="NCBI Taxonomy" id="1231"/>
    <lineage>
        <taxon>Bacteria</taxon>
        <taxon>Pseudomonadati</taxon>
        <taxon>Pseudomonadota</taxon>
        <taxon>Betaproteobacteria</taxon>
        <taxon>Nitrosomonadales</taxon>
        <taxon>Nitrosomonadaceae</taxon>
        <taxon>Nitrosospira</taxon>
    </lineage>
</organism>
<dbReference type="EC" id="2.1.1.72" evidence="2"/>
<evidence type="ECO:0000256" key="3">
    <source>
        <dbReference type="ARBA" id="ARBA00022603"/>
    </source>
</evidence>
<name>A0ABY0TSV7_9PROT</name>
<evidence type="ECO:0000313" key="9">
    <source>
        <dbReference type="EMBL" id="SDR11521.1"/>
    </source>
</evidence>
<evidence type="ECO:0000256" key="6">
    <source>
        <dbReference type="ARBA" id="ARBA00022747"/>
    </source>
</evidence>
<keyword evidence="3 9" id="KW-0489">Methyltransferase</keyword>